<reference evidence="3" key="1">
    <citation type="submission" date="2019-07" db="EMBL/GenBank/DDBJ databases">
        <title>Hyphodiscus hymeniophilus genome sequencing and assembly.</title>
        <authorList>
            <person name="Kramer G."/>
            <person name="Nodwell J."/>
        </authorList>
    </citation>
    <scope>NUCLEOTIDE SEQUENCE</scope>
    <source>
        <strain evidence="3">ATCC 34498</strain>
    </source>
</reference>
<protein>
    <submittedName>
        <fullName evidence="3">Uncharacterized protein</fullName>
    </submittedName>
</protein>
<dbReference type="AlphaFoldDB" id="A0A9P6SQG2"/>
<keyword evidence="2" id="KW-1133">Transmembrane helix</keyword>
<keyword evidence="4" id="KW-1185">Reference proteome</keyword>
<organism evidence="3 4">
    <name type="scientific">Hyphodiscus hymeniophilus</name>
    <dbReference type="NCBI Taxonomy" id="353542"/>
    <lineage>
        <taxon>Eukaryota</taxon>
        <taxon>Fungi</taxon>
        <taxon>Dikarya</taxon>
        <taxon>Ascomycota</taxon>
        <taxon>Pezizomycotina</taxon>
        <taxon>Leotiomycetes</taxon>
        <taxon>Helotiales</taxon>
        <taxon>Hyphodiscaceae</taxon>
        <taxon>Hyphodiscus</taxon>
    </lineage>
</organism>
<feature type="transmembrane region" description="Helical" evidence="2">
    <location>
        <begin position="104"/>
        <end position="123"/>
    </location>
</feature>
<comment type="caution">
    <text evidence="3">The sequence shown here is derived from an EMBL/GenBank/DDBJ whole genome shotgun (WGS) entry which is preliminary data.</text>
</comment>
<feature type="transmembrane region" description="Helical" evidence="2">
    <location>
        <begin position="167"/>
        <end position="189"/>
    </location>
</feature>
<gene>
    <name evidence="3" type="ORF">D0Z07_7918</name>
</gene>
<accession>A0A9P6SQG2</accession>
<evidence type="ECO:0000313" key="4">
    <source>
        <dbReference type="Proteomes" id="UP000785200"/>
    </source>
</evidence>
<dbReference type="OrthoDB" id="5399848at2759"/>
<feature type="transmembrane region" description="Helical" evidence="2">
    <location>
        <begin position="209"/>
        <end position="232"/>
    </location>
</feature>
<keyword evidence="2" id="KW-0812">Transmembrane</keyword>
<proteinExistence type="predicted"/>
<name>A0A9P6SQG2_9HELO</name>
<feature type="region of interest" description="Disordered" evidence="1">
    <location>
        <begin position="1"/>
        <end position="24"/>
    </location>
</feature>
<keyword evidence="2" id="KW-0472">Membrane</keyword>
<feature type="transmembrane region" description="Helical" evidence="2">
    <location>
        <begin position="62"/>
        <end position="83"/>
    </location>
</feature>
<evidence type="ECO:0000313" key="3">
    <source>
        <dbReference type="EMBL" id="KAG0645975.1"/>
    </source>
</evidence>
<evidence type="ECO:0000256" key="1">
    <source>
        <dbReference type="SAM" id="MobiDB-lite"/>
    </source>
</evidence>
<dbReference type="EMBL" id="VNKQ01000017">
    <property type="protein sequence ID" value="KAG0645975.1"/>
    <property type="molecule type" value="Genomic_DNA"/>
</dbReference>
<sequence length="260" mass="28483">MLCSNRPEGFVSPPHLPSSSSSSPLWQRSIINHTQSNHPILIQGPHSSLSSPIPTTCFVDTILIPLPVWLALVTLPALFLFSVHHRKGNYNPSTAHFRSRPLRSCLYTTTATIYYLLIIANILMQTLEIVRLSLIHFGIALLPFTYVGLILGGFVHWSKGLRGRVRAWQAVNGLVWVGGVIMSVVKVVGLVKMGINGRKGSKYPVSDQVIDVAVMAGVYAVIGMLEVVLGVWRARRATLDEAESVRSGSPAQQTQIWAGK</sequence>
<dbReference type="Proteomes" id="UP000785200">
    <property type="component" value="Unassembled WGS sequence"/>
</dbReference>
<evidence type="ECO:0000256" key="2">
    <source>
        <dbReference type="SAM" id="Phobius"/>
    </source>
</evidence>
<feature type="transmembrane region" description="Helical" evidence="2">
    <location>
        <begin position="135"/>
        <end position="155"/>
    </location>
</feature>